<dbReference type="InterPro" id="IPR000391">
    <property type="entry name" value="Rng_hydr_dOase-bsu"/>
</dbReference>
<dbReference type="Gene3D" id="3.10.450.50">
    <property type="match status" value="1"/>
</dbReference>
<evidence type="ECO:0000313" key="4">
    <source>
        <dbReference type="Proteomes" id="UP001379235"/>
    </source>
</evidence>
<accession>A0ABU8SAY0</accession>
<keyword evidence="3" id="KW-0223">Dioxygenase</keyword>
<dbReference type="NCBIfam" id="NF007479">
    <property type="entry name" value="PRK10069.1"/>
    <property type="match status" value="1"/>
</dbReference>
<dbReference type="GO" id="GO:0008695">
    <property type="term" value="F:3-phenylpropionate dioxygenase activity"/>
    <property type="evidence" value="ECO:0007669"/>
    <property type="project" value="UniProtKB-EC"/>
</dbReference>
<dbReference type="PANTHER" id="PTHR41534">
    <property type="entry name" value="BLR3401 PROTEIN"/>
    <property type="match status" value="1"/>
</dbReference>
<name>A0ABU8SAY0_9SPHN</name>
<keyword evidence="2 3" id="KW-0560">Oxidoreductase</keyword>
<comment type="caution">
    <text evidence="3">The sequence shown here is derived from an EMBL/GenBank/DDBJ whole genome shotgun (WGS) entry which is preliminary data.</text>
</comment>
<dbReference type="Pfam" id="PF00866">
    <property type="entry name" value="Ring_hydroxyl_B"/>
    <property type="match status" value="1"/>
</dbReference>
<dbReference type="PANTHER" id="PTHR41534:SF2">
    <property type="entry name" value="3-PHENYLPROPIONATE_CINNAMIC ACID DIOXYGENASE SUBUNIT BETA"/>
    <property type="match status" value="1"/>
</dbReference>
<dbReference type="InterPro" id="IPR032710">
    <property type="entry name" value="NTF2-like_dom_sf"/>
</dbReference>
<dbReference type="SUPFAM" id="SSF54427">
    <property type="entry name" value="NTF2-like"/>
    <property type="match status" value="1"/>
</dbReference>
<gene>
    <name evidence="3" type="ORF">WG900_14480</name>
</gene>
<sequence length="188" mass="22007">MSVTVATVTYTREDQRRGEVPYGSPVYNSIMGFLIREARLLDHRDIKAWGELLAEDLEYKAPVRITRRVQKFSEEFGTMGHFDDDYNSMMLRITRLITTTNAWSEDPASRVRRFISNVTVWETDVPDEYEVSSYLFLTRNRAEAKDYKQLSAERNDRLRMTKDGFKIARRSIMLDQVVLGMPNFAIFL</sequence>
<evidence type="ECO:0000256" key="2">
    <source>
        <dbReference type="ARBA" id="ARBA00023002"/>
    </source>
</evidence>
<dbReference type="EMBL" id="JBBHJY010000007">
    <property type="protein sequence ID" value="MEJ6011127.1"/>
    <property type="molecule type" value="Genomic_DNA"/>
</dbReference>
<evidence type="ECO:0000256" key="1">
    <source>
        <dbReference type="ARBA" id="ARBA00009570"/>
    </source>
</evidence>
<dbReference type="Proteomes" id="UP001379235">
    <property type="component" value="Unassembled WGS sequence"/>
</dbReference>
<evidence type="ECO:0000313" key="3">
    <source>
        <dbReference type="EMBL" id="MEJ6011127.1"/>
    </source>
</evidence>
<protein>
    <submittedName>
        <fullName evidence="3">3-phenylpropionate/cinnamic acid dioxygenase subunit beta</fullName>
        <ecNumber evidence="3">1.14.12.19</ecNumber>
    </submittedName>
</protein>
<keyword evidence="4" id="KW-1185">Reference proteome</keyword>
<comment type="similarity">
    <text evidence="1">Belongs to the bacterial ring-hydroxylating dioxygenase beta subunit family.</text>
</comment>
<dbReference type="CDD" id="cd00667">
    <property type="entry name" value="ring_hydroxylating_dioxygenases_beta"/>
    <property type="match status" value="1"/>
</dbReference>
<reference evidence="3 4" key="1">
    <citation type="submission" date="2024-03" db="EMBL/GenBank/DDBJ databases">
        <authorList>
            <person name="Jo J.-H."/>
        </authorList>
    </citation>
    <scope>NUCLEOTIDE SEQUENCE [LARGE SCALE GENOMIC DNA]</scope>
    <source>
        <strain evidence="3 4">AS3R-12</strain>
    </source>
</reference>
<proteinExistence type="inferred from homology"/>
<organism evidence="3 4">
    <name type="scientific">Novosphingobium aquae</name>
    <dbReference type="NCBI Taxonomy" id="3133435"/>
    <lineage>
        <taxon>Bacteria</taxon>
        <taxon>Pseudomonadati</taxon>
        <taxon>Pseudomonadota</taxon>
        <taxon>Alphaproteobacteria</taxon>
        <taxon>Sphingomonadales</taxon>
        <taxon>Sphingomonadaceae</taxon>
        <taxon>Novosphingobium</taxon>
    </lineage>
</organism>
<dbReference type="RefSeq" id="WP_339968012.1">
    <property type="nucleotide sequence ID" value="NZ_JBBHJY010000007.1"/>
</dbReference>
<dbReference type="EC" id="1.14.12.19" evidence="3"/>